<feature type="compositionally biased region" description="Basic residues" evidence="1">
    <location>
        <begin position="90"/>
        <end position="103"/>
    </location>
</feature>
<feature type="region of interest" description="Disordered" evidence="1">
    <location>
        <begin position="134"/>
        <end position="153"/>
    </location>
</feature>
<dbReference type="InterPro" id="IPR025392">
    <property type="entry name" value="DUF4124"/>
</dbReference>
<evidence type="ECO:0000313" key="3">
    <source>
        <dbReference type="EMBL" id="VAW68163.1"/>
    </source>
</evidence>
<dbReference type="Pfam" id="PF13511">
    <property type="entry name" value="DUF4124"/>
    <property type="match status" value="1"/>
</dbReference>
<sequence>MNKVFYTAMRLLILVPILMLASFNLSAEIYKWVDEQGKTHYGDKPVNNAQQMEVDIEIKGNINTGQTRENRRKNLIDAFEEDRLREKKEKQKRKEKKEKHERKCRSAKDRLRRYERARYLYDIDSSGSRIVVPEAQRQKSTEALRQQVKKYCK</sequence>
<reference evidence="3" key="1">
    <citation type="submission" date="2018-06" db="EMBL/GenBank/DDBJ databases">
        <authorList>
            <person name="Zhirakovskaya E."/>
        </authorList>
    </citation>
    <scope>NUCLEOTIDE SEQUENCE</scope>
</reference>
<evidence type="ECO:0000256" key="1">
    <source>
        <dbReference type="SAM" id="MobiDB-lite"/>
    </source>
</evidence>
<protein>
    <recommendedName>
        <fullName evidence="2">DUF4124 domain-containing protein</fullName>
    </recommendedName>
</protein>
<feature type="region of interest" description="Disordered" evidence="1">
    <location>
        <begin position="61"/>
        <end position="109"/>
    </location>
</feature>
<gene>
    <name evidence="3" type="ORF">MNBD_GAMMA10-2249</name>
</gene>
<organism evidence="3">
    <name type="scientific">hydrothermal vent metagenome</name>
    <dbReference type="NCBI Taxonomy" id="652676"/>
    <lineage>
        <taxon>unclassified sequences</taxon>
        <taxon>metagenomes</taxon>
        <taxon>ecological metagenomes</taxon>
    </lineage>
</organism>
<evidence type="ECO:0000259" key="2">
    <source>
        <dbReference type="Pfam" id="PF13511"/>
    </source>
</evidence>
<proteinExistence type="predicted"/>
<dbReference type="EMBL" id="UOFJ01000312">
    <property type="protein sequence ID" value="VAW68163.1"/>
    <property type="molecule type" value="Genomic_DNA"/>
</dbReference>
<feature type="compositionally biased region" description="Basic and acidic residues" evidence="1">
    <location>
        <begin position="68"/>
        <end position="89"/>
    </location>
</feature>
<accession>A0A3B0XVE1</accession>
<dbReference type="AlphaFoldDB" id="A0A3B0XVE1"/>
<name>A0A3B0XVE1_9ZZZZ</name>
<feature type="domain" description="DUF4124" evidence="2">
    <location>
        <begin position="21"/>
        <end position="55"/>
    </location>
</feature>